<gene>
    <name evidence="13" type="primary">PAM17</name>
    <name evidence="13" type="ORF">HK103_006607</name>
</gene>
<keyword evidence="8 12" id="KW-1133">Transmembrane helix</keyword>
<comment type="subcellular location">
    <subcellularLocation>
        <location evidence="1 12">Mitochondrion inner membrane</location>
        <topology evidence="1 12">Multi-pass membrane protein</topology>
    </subcellularLocation>
</comment>
<dbReference type="GO" id="GO:0030150">
    <property type="term" value="P:protein import into mitochondrial matrix"/>
    <property type="evidence" value="ECO:0007669"/>
    <property type="project" value="UniProtKB-UniRule"/>
</dbReference>
<evidence type="ECO:0000256" key="7">
    <source>
        <dbReference type="ARBA" id="ARBA00022946"/>
    </source>
</evidence>
<feature type="transmembrane region" description="Helical" evidence="12">
    <location>
        <begin position="82"/>
        <end position="104"/>
    </location>
</feature>
<keyword evidence="10 12" id="KW-0496">Mitochondrion</keyword>
<keyword evidence="9 12" id="KW-0811">Translocation</keyword>
<dbReference type="AlphaFoldDB" id="A0AAD5Y6L5"/>
<reference evidence="13" key="1">
    <citation type="submission" date="2020-05" db="EMBL/GenBank/DDBJ databases">
        <title>Phylogenomic resolution of chytrid fungi.</title>
        <authorList>
            <person name="Stajich J.E."/>
            <person name="Amses K."/>
            <person name="Simmons R."/>
            <person name="Seto K."/>
            <person name="Myers J."/>
            <person name="Bonds A."/>
            <person name="Quandt C.A."/>
            <person name="Barry K."/>
            <person name="Liu P."/>
            <person name="Grigoriev I."/>
            <person name="Longcore J.E."/>
            <person name="James T.Y."/>
        </authorList>
    </citation>
    <scope>NUCLEOTIDE SEQUENCE</scope>
    <source>
        <strain evidence="13">PLAUS21</strain>
    </source>
</reference>
<accession>A0AAD5Y6L5</accession>
<feature type="transmembrane region" description="Helical" evidence="12">
    <location>
        <begin position="21"/>
        <end position="38"/>
    </location>
</feature>
<dbReference type="InterPro" id="IPR013875">
    <property type="entry name" value="Pam17"/>
</dbReference>
<evidence type="ECO:0000256" key="10">
    <source>
        <dbReference type="ARBA" id="ARBA00023128"/>
    </source>
</evidence>
<dbReference type="EMBL" id="JADGKB010000071">
    <property type="protein sequence ID" value="KAJ3255144.1"/>
    <property type="molecule type" value="Genomic_DNA"/>
</dbReference>
<evidence type="ECO:0000256" key="12">
    <source>
        <dbReference type="RuleBase" id="RU367146"/>
    </source>
</evidence>
<evidence type="ECO:0000313" key="14">
    <source>
        <dbReference type="Proteomes" id="UP001210925"/>
    </source>
</evidence>
<comment type="subunit">
    <text evidence="12">Component of the PAM complex.</text>
</comment>
<evidence type="ECO:0000256" key="6">
    <source>
        <dbReference type="ARBA" id="ARBA00022927"/>
    </source>
</evidence>
<comment type="caution">
    <text evidence="13">The sequence shown here is derived from an EMBL/GenBank/DDBJ whole genome shotgun (WGS) entry which is preliminary data.</text>
</comment>
<comment type="similarity">
    <text evidence="2 12">Belongs to the PAM17 family.</text>
</comment>
<keyword evidence="7" id="KW-0809">Transit peptide</keyword>
<evidence type="ECO:0000256" key="11">
    <source>
        <dbReference type="ARBA" id="ARBA00023136"/>
    </source>
</evidence>
<keyword evidence="5 12" id="KW-0999">Mitochondrion inner membrane</keyword>
<keyword evidence="6 12" id="KW-0653">Protein transport</keyword>
<organism evidence="13 14">
    <name type="scientific">Boothiomyces macroporosus</name>
    <dbReference type="NCBI Taxonomy" id="261099"/>
    <lineage>
        <taxon>Eukaryota</taxon>
        <taxon>Fungi</taxon>
        <taxon>Fungi incertae sedis</taxon>
        <taxon>Chytridiomycota</taxon>
        <taxon>Chytridiomycota incertae sedis</taxon>
        <taxon>Chytridiomycetes</taxon>
        <taxon>Rhizophydiales</taxon>
        <taxon>Terramycetaceae</taxon>
        <taxon>Boothiomyces</taxon>
    </lineage>
</organism>
<keyword evidence="4 12" id="KW-0812">Transmembrane</keyword>
<proteinExistence type="inferred from homology"/>
<dbReference type="PANTHER" id="PTHR28021">
    <property type="entry name" value="PRESEQUENCE TRANSLOCATED-ASSOCIATED MOTOR SUBUNIT PAM17, MITOCHONDRIAL"/>
    <property type="match status" value="1"/>
</dbReference>
<dbReference type="GO" id="GO:0001405">
    <property type="term" value="C:PAM complex, Tim23 associated import motor"/>
    <property type="evidence" value="ECO:0007669"/>
    <property type="project" value="UniProtKB-UniRule"/>
</dbReference>
<evidence type="ECO:0000256" key="2">
    <source>
        <dbReference type="ARBA" id="ARBA00006837"/>
    </source>
</evidence>
<evidence type="ECO:0000256" key="1">
    <source>
        <dbReference type="ARBA" id="ARBA00004448"/>
    </source>
</evidence>
<keyword evidence="3 12" id="KW-0813">Transport</keyword>
<name>A0AAD5Y6L5_9FUNG</name>
<sequence length="167" mass="19317">MNRMQRIFTPIQRQKPSILRLTCAPIAFKSIYSVRTFATEKKPMDWQTFFTLRKSRKRYELGTGIVSAKFDPTEMIFGIDPLFAYAIEMILIGALSFVAGNLVATPLWRVLRSSQTLKEFDAMETQFLKRLKKYRPSDYASVGAGDNVGYLDYFGERIQSVKDYRVK</sequence>
<dbReference type="PANTHER" id="PTHR28021:SF1">
    <property type="entry name" value="PRESEQUENCE TRANSLOCATED-ASSOCIATED MOTOR SUBUNIT PAM17, MITOCHONDRIAL"/>
    <property type="match status" value="1"/>
</dbReference>
<protein>
    <recommendedName>
        <fullName evidence="12">Presequence translocated-associated motor subunit PAM17</fullName>
    </recommendedName>
</protein>
<dbReference type="Proteomes" id="UP001210925">
    <property type="component" value="Unassembled WGS sequence"/>
</dbReference>
<evidence type="ECO:0000256" key="3">
    <source>
        <dbReference type="ARBA" id="ARBA00022448"/>
    </source>
</evidence>
<dbReference type="Pfam" id="PF08566">
    <property type="entry name" value="Pam17"/>
    <property type="match status" value="1"/>
</dbReference>
<evidence type="ECO:0000256" key="4">
    <source>
        <dbReference type="ARBA" id="ARBA00022692"/>
    </source>
</evidence>
<evidence type="ECO:0000313" key="13">
    <source>
        <dbReference type="EMBL" id="KAJ3255144.1"/>
    </source>
</evidence>
<keyword evidence="11 12" id="KW-0472">Membrane</keyword>
<evidence type="ECO:0000256" key="8">
    <source>
        <dbReference type="ARBA" id="ARBA00022989"/>
    </source>
</evidence>
<evidence type="ECO:0000256" key="9">
    <source>
        <dbReference type="ARBA" id="ARBA00023010"/>
    </source>
</evidence>
<keyword evidence="14" id="KW-1185">Reference proteome</keyword>
<evidence type="ECO:0000256" key="5">
    <source>
        <dbReference type="ARBA" id="ARBA00022792"/>
    </source>
</evidence>
<comment type="function">
    <text evidence="12">Component of the PAM complex, a complex required for the translocation of transit peptide-containing proteins from the inner membrane into the mitochondrial matrix in an ATP-dependent manner.</text>
</comment>